<dbReference type="Pfam" id="PF01943">
    <property type="entry name" value="Polysacc_synt"/>
    <property type="match status" value="1"/>
</dbReference>
<dbReference type="InterPro" id="IPR002797">
    <property type="entry name" value="Polysacc_synth"/>
</dbReference>
<dbReference type="RefSeq" id="WP_095607459.1">
    <property type="nucleotide sequence ID" value="NZ_NSKE01000011.1"/>
</dbReference>
<accession>A0A2A2G853</accession>
<feature type="transmembrane region" description="Helical" evidence="6">
    <location>
        <begin position="338"/>
        <end position="358"/>
    </location>
</feature>
<comment type="subcellular location">
    <subcellularLocation>
        <location evidence="1">Cell membrane</location>
        <topology evidence="1">Multi-pass membrane protein</topology>
    </subcellularLocation>
</comment>
<feature type="transmembrane region" description="Helical" evidence="6">
    <location>
        <begin position="178"/>
        <end position="201"/>
    </location>
</feature>
<feature type="transmembrane region" description="Helical" evidence="6">
    <location>
        <begin position="40"/>
        <end position="60"/>
    </location>
</feature>
<evidence type="ECO:0000256" key="6">
    <source>
        <dbReference type="SAM" id="Phobius"/>
    </source>
</evidence>
<dbReference type="PANTHER" id="PTHR30250">
    <property type="entry name" value="PST FAMILY PREDICTED COLANIC ACID TRANSPORTER"/>
    <property type="match status" value="1"/>
</dbReference>
<dbReference type="Proteomes" id="UP000218831">
    <property type="component" value="Unassembled WGS sequence"/>
</dbReference>
<name>A0A2A2G853_9BACT</name>
<evidence type="ECO:0000256" key="4">
    <source>
        <dbReference type="ARBA" id="ARBA00022989"/>
    </source>
</evidence>
<reference evidence="7 8" key="1">
    <citation type="submission" date="2017-08" db="EMBL/GenBank/DDBJ databases">
        <title>Aliifodinibius alkalisoli sp. nov., isolated from saline alkaline soil.</title>
        <authorList>
            <person name="Liu D."/>
            <person name="Zhang G."/>
        </authorList>
    </citation>
    <scope>NUCLEOTIDE SEQUENCE [LARGE SCALE GENOMIC DNA]</scope>
    <source>
        <strain evidence="7 8">WN023</strain>
    </source>
</reference>
<evidence type="ECO:0000256" key="3">
    <source>
        <dbReference type="ARBA" id="ARBA00022692"/>
    </source>
</evidence>
<proteinExistence type="predicted"/>
<dbReference type="EMBL" id="NSKE01000011">
    <property type="protein sequence ID" value="PAU93039.1"/>
    <property type="molecule type" value="Genomic_DNA"/>
</dbReference>
<keyword evidence="8" id="KW-1185">Reference proteome</keyword>
<feature type="transmembrane region" description="Helical" evidence="6">
    <location>
        <begin position="81"/>
        <end position="101"/>
    </location>
</feature>
<dbReference type="InterPro" id="IPR050833">
    <property type="entry name" value="Poly_Biosynth_Transport"/>
</dbReference>
<keyword evidence="4 6" id="KW-1133">Transmembrane helix</keyword>
<comment type="caution">
    <text evidence="7">The sequence shown here is derived from an EMBL/GenBank/DDBJ whole genome shotgun (WGS) entry which is preliminary data.</text>
</comment>
<feature type="transmembrane region" description="Helical" evidence="6">
    <location>
        <begin position="12"/>
        <end position="34"/>
    </location>
</feature>
<keyword evidence="5 6" id="KW-0472">Membrane</keyword>
<dbReference type="GO" id="GO:0005886">
    <property type="term" value="C:plasma membrane"/>
    <property type="evidence" value="ECO:0007669"/>
    <property type="project" value="UniProtKB-SubCell"/>
</dbReference>
<organism evidence="7 8">
    <name type="scientific">Fodinibius salipaludis</name>
    <dbReference type="NCBI Taxonomy" id="2032627"/>
    <lineage>
        <taxon>Bacteria</taxon>
        <taxon>Pseudomonadati</taxon>
        <taxon>Balneolota</taxon>
        <taxon>Balneolia</taxon>
        <taxon>Balneolales</taxon>
        <taxon>Balneolaceae</taxon>
        <taxon>Fodinibius</taxon>
    </lineage>
</organism>
<feature type="transmembrane region" description="Helical" evidence="6">
    <location>
        <begin position="153"/>
        <end position="172"/>
    </location>
</feature>
<dbReference type="AlphaFoldDB" id="A0A2A2G853"/>
<feature type="transmembrane region" description="Helical" evidence="6">
    <location>
        <begin position="429"/>
        <end position="449"/>
    </location>
</feature>
<feature type="transmembrane region" description="Helical" evidence="6">
    <location>
        <begin position="455"/>
        <end position="473"/>
    </location>
</feature>
<feature type="transmembrane region" description="Helical" evidence="6">
    <location>
        <begin position="256"/>
        <end position="272"/>
    </location>
</feature>
<keyword evidence="2" id="KW-1003">Cell membrane</keyword>
<keyword evidence="3 6" id="KW-0812">Transmembrane</keyword>
<protein>
    <submittedName>
        <fullName evidence="7">Uncharacterized protein</fullName>
    </submittedName>
</protein>
<feature type="transmembrane region" description="Helical" evidence="6">
    <location>
        <begin position="299"/>
        <end position="318"/>
    </location>
</feature>
<evidence type="ECO:0000313" key="8">
    <source>
        <dbReference type="Proteomes" id="UP000218831"/>
    </source>
</evidence>
<evidence type="ECO:0000256" key="2">
    <source>
        <dbReference type="ARBA" id="ARBA00022475"/>
    </source>
</evidence>
<feature type="transmembrane region" description="Helical" evidence="6">
    <location>
        <begin position="394"/>
        <end position="417"/>
    </location>
</feature>
<evidence type="ECO:0000256" key="1">
    <source>
        <dbReference type="ARBA" id="ARBA00004651"/>
    </source>
</evidence>
<evidence type="ECO:0000313" key="7">
    <source>
        <dbReference type="EMBL" id="PAU93039.1"/>
    </source>
</evidence>
<feature type="transmembrane region" description="Helical" evidence="6">
    <location>
        <begin position="222"/>
        <end position="250"/>
    </location>
</feature>
<sequence length="496" mass="56326">MGVIIRQSIQNTVISYVGIVLGFISTILLFPRILTPDQYGLTRLFVSLALICAQFAHLGIKNTIIRFFPYFQSSQKEKSKLLTLTLLIPFVGFLLFTVLYLLGQDIFISYYDDRSALFDEYFLFLIPLVFATLFFEVLNNYVRALQDSITGSFLNEVVMRALIIVLLIVHYFELISFPTFMIGFVATYCIEPFYLLIYLYRHGELSLSYPKLDKRAKFIKGMGVYGAYSLLGGLATLLVGNIDIIMLGAMTNLSDTAVYAIAFYVGSVIAVPQRSINKIAVPILAGLIKEKAFTQVESLYKRTSLTQVISGVLLYIGIWANMHNLMDLLPEEYHGAEWVIIIIGAAKLFNMATGINGHIIMNSKYFRFDLYTNILLIAITITSNYFFIQYWGMLGAAIATALSIFIYNFIKFIFVWIKFDMQPFRWNALAVLIIAAICLGISWQIPYLYNFVIDVVVRSGIITIIFAGSILLFDLSEDVKNLLQEGYKRVQKLDLF</sequence>
<dbReference type="PANTHER" id="PTHR30250:SF11">
    <property type="entry name" value="O-ANTIGEN TRANSPORTER-RELATED"/>
    <property type="match status" value="1"/>
</dbReference>
<gene>
    <name evidence="7" type="ORF">CK503_14055</name>
</gene>
<feature type="transmembrane region" description="Helical" evidence="6">
    <location>
        <begin position="121"/>
        <end position="141"/>
    </location>
</feature>
<evidence type="ECO:0000256" key="5">
    <source>
        <dbReference type="ARBA" id="ARBA00023136"/>
    </source>
</evidence>
<feature type="transmembrane region" description="Helical" evidence="6">
    <location>
        <begin position="370"/>
        <end position="388"/>
    </location>
</feature>
<dbReference type="OrthoDB" id="88014at2"/>